<keyword evidence="1 2" id="KW-0193">Cuticle</keyword>
<dbReference type="EMBL" id="JAPWTJ010001764">
    <property type="protein sequence ID" value="KAJ8969618.1"/>
    <property type="molecule type" value="Genomic_DNA"/>
</dbReference>
<organism evidence="4 5">
    <name type="scientific">Molorchus minor</name>
    <dbReference type="NCBI Taxonomy" id="1323400"/>
    <lineage>
        <taxon>Eukaryota</taxon>
        <taxon>Metazoa</taxon>
        <taxon>Ecdysozoa</taxon>
        <taxon>Arthropoda</taxon>
        <taxon>Hexapoda</taxon>
        <taxon>Insecta</taxon>
        <taxon>Pterygota</taxon>
        <taxon>Neoptera</taxon>
        <taxon>Endopterygota</taxon>
        <taxon>Coleoptera</taxon>
        <taxon>Polyphaga</taxon>
        <taxon>Cucujiformia</taxon>
        <taxon>Chrysomeloidea</taxon>
        <taxon>Cerambycidae</taxon>
        <taxon>Lamiinae</taxon>
        <taxon>Monochamini</taxon>
        <taxon>Molorchus</taxon>
    </lineage>
</organism>
<accession>A0ABQ9IZ36</accession>
<feature type="compositionally biased region" description="Polar residues" evidence="3">
    <location>
        <begin position="150"/>
        <end position="160"/>
    </location>
</feature>
<proteinExistence type="predicted"/>
<dbReference type="PANTHER" id="PTHR12236:SF79">
    <property type="entry name" value="CUTICULAR PROTEIN 50CB-RELATED"/>
    <property type="match status" value="1"/>
</dbReference>
<evidence type="ECO:0000313" key="5">
    <source>
        <dbReference type="Proteomes" id="UP001162164"/>
    </source>
</evidence>
<dbReference type="PROSITE" id="PS00233">
    <property type="entry name" value="CHIT_BIND_RR_1"/>
    <property type="match status" value="1"/>
</dbReference>
<comment type="caution">
    <text evidence="4">The sequence shown here is derived from an EMBL/GenBank/DDBJ whole genome shotgun (WGS) entry which is preliminary data.</text>
</comment>
<sequence>MQIFLIIITQTSIPCTKSVPLVKEPRLTLADWTNYNSFQPKGFGTYAFGYDIEDPESNNIQYRDEERHLNGSITGSYGYLRPDGIVQIVHYVADDKGYRVKIETNPRGIDPLVPESSSMSSALVSALRSKEVYKKQRVHEQRMRPIDMVPQSNSNFGNSS</sequence>
<dbReference type="PROSITE" id="PS51155">
    <property type="entry name" value="CHIT_BIND_RR_2"/>
    <property type="match status" value="1"/>
</dbReference>
<evidence type="ECO:0000256" key="3">
    <source>
        <dbReference type="SAM" id="MobiDB-lite"/>
    </source>
</evidence>
<protein>
    <submittedName>
        <fullName evidence="4">Uncharacterized protein</fullName>
    </submittedName>
</protein>
<evidence type="ECO:0000313" key="4">
    <source>
        <dbReference type="EMBL" id="KAJ8969618.1"/>
    </source>
</evidence>
<dbReference type="InterPro" id="IPR000618">
    <property type="entry name" value="Insect_cuticle"/>
</dbReference>
<gene>
    <name evidence="4" type="ORF">NQ317_005529</name>
</gene>
<reference evidence="4" key="1">
    <citation type="journal article" date="2023" name="Insect Mol. Biol.">
        <title>Genome sequencing provides insights into the evolution of gene families encoding plant cell wall-degrading enzymes in longhorned beetles.</title>
        <authorList>
            <person name="Shin N.R."/>
            <person name="Okamura Y."/>
            <person name="Kirsch R."/>
            <person name="Pauchet Y."/>
        </authorList>
    </citation>
    <scope>NUCLEOTIDE SEQUENCE</scope>
    <source>
        <strain evidence="4">MMC_N1</strain>
    </source>
</reference>
<dbReference type="InterPro" id="IPR031311">
    <property type="entry name" value="CHIT_BIND_RR_consensus"/>
</dbReference>
<name>A0ABQ9IZ36_9CUCU</name>
<dbReference type="InterPro" id="IPR051217">
    <property type="entry name" value="Insect_Cuticle_Struc_Prot"/>
</dbReference>
<feature type="region of interest" description="Disordered" evidence="3">
    <location>
        <begin position="137"/>
        <end position="160"/>
    </location>
</feature>
<dbReference type="PANTHER" id="PTHR12236">
    <property type="entry name" value="STRUCTURAL CONTITUENT OF CUTICLE"/>
    <property type="match status" value="1"/>
</dbReference>
<dbReference type="Pfam" id="PF00379">
    <property type="entry name" value="Chitin_bind_4"/>
    <property type="match status" value="1"/>
</dbReference>
<evidence type="ECO:0000256" key="1">
    <source>
        <dbReference type="ARBA" id="ARBA00022460"/>
    </source>
</evidence>
<dbReference type="PRINTS" id="PR00947">
    <property type="entry name" value="CUTICLE"/>
</dbReference>
<dbReference type="Proteomes" id="UP001162164">
    <property type="component" value="Unassembled WGS sequence"/>
</dbReference>
<keyword evidence="5" id="KW-1185">Reference proteome</keyword>
<evidence type="ECO:0000256" key="2">
    <source>
        <dbReference type="PROSITE-ProRule" id="PRU00497"/>
    </source>
</evidence>